<dbReference type="InterPro" id="IPR009450">
    <property type="entry name" value="Plno_GlcNAc_GPI2"/>
</dbReference>
<dbReference type="InterPro" id="IPR005835">
    <property type="entry name" value="NTP_transferase_dom"/>
</dbReference>
<keyword evidence="8" id="KW-0396">Initiation factor</keyword>
<dbReference type="InterPro" id="IPR035543">
    <property type="entry name" value="eIF-2B_epsilon_N"/>
</dbReference>
<dbReference type="SUPFAM" id="SSF53448">
    <property type="entry name" value="Nucleotide-diphospho-sugar transferases"/>
    <property type="match status" value="1"/>
</dbReference>
<evidence type="ECO:0000256" key="12">
    <source>
        <dbReference type="ARBA" id="ARBA00023136"/>
    </source>
</evidence>
<evidence type="ECO:0000256" key="4">
    <source>
        <dbReference type="ARBA" id="ARBA00007878"/>
    </source>
</evidence>
<comment type="pathway">
    <text evidence="3">Glycolipid biosynthesis; glycosylphosphatidylinositol-anchor biosynthesis.</text>
</comment>
<dbReference type="SUPFAM" id="SSF48371">
    <property type="entry name" value="ARM repeat"/>
    <property type="match status" value="1"/>
</dbReference>
<evidence type="ECO:0000256" key="16">
    <source>
        <dbReference type="SAM" id="MobiDB-lite"/>
    </source>
</evidence>
<evidence type="ECO:0000256" key="8">
    <source>
        <dbReference type="ARBA" id="ARBA00022540"/>
    </source>
</evidence>
<evidence type="ECO:0000256" key="9">
    <source>
        <dbReference type="ARBA" id="ARBA00022692"/>
    </source>
</evidence>
<dbReference type="CDD" id="cd11558">
    <property type="entry name" value="W2_eIF2B_epsilon"/>
    <property type="match status" value="1"/>
</dbReference>
<dbReference type="InterPro" id="IPR011004">
    <property type="entry name" value="Trimer_LpxA-like_sf"/>
</dbReference>
<dbReference type="Gene3D" id="2.160.10.10">
    <property type="entry name" value="Hexapeptide repeat proteins"/>
    <property type="match status" value="1"/>
</dbReference>
<dbReference type="EMBL" id="JADBGQ010000005">
    <property type="protein sequence ID" value="KAG5396370.1"/>
    <property type="molecule type" value="Genomic_DNA"/>
</dbReference>
<comment type="similarity">
    <text evidence="4">Belongs to the eIF-2B gamma/epsilon subunits family.</text>
</comment>
<feature type="transmembrane region" description="Helical" evidence="17">
    <location>
        <begin position="916"/>
        <end position="937"/>
    </location>
</feature>
<comment type="subcellular location">
    <subcellularLocation>
        <location evidence="2">Cytoplasm</location>
        <location evidence="2">Cytosol</location>
    </subcellularLocation>
    <subcellularLocation>
        <location evidence="1">Membrane</location>
        <topology evidence="1">Multi-pass membrane protein</topology>
    </subcellularLocation>
</comment>
<evidence type="ECO:0000256" key="11">
    <source>
        <dbReference type="ARBA" id="ARBA00022989"/>
    </source>
</evidence>
<feature type="transmembrane region" description="Helical" evidence="17">
    <location>
        <begin position="798"/>
        <end position="815"/>
    </location>
</feature>
<evidence type="ECO:0000256" key="10">
    <source>
        <dbReference type="ARBA" id="ARBA00022917"/>
    </source>
</evidence>
<evidence type="ECO:0000256" key="3">
    <source>
        <dbReference type="ARBA" id="ARBA00004687"/>
    </source>
</evidence>
<dbReference type="Pfam" id="PF00483">
    <property type="entry name" value="NTP_transferase"/>
    <property type="match status" value="1"/>
</dbReference>
<feature type="transmembrane region" description="Helical" evidence="17">
    <location>
        <begin position="944"/>
        <end position="963"/>
    </location>
</feature>
<evidence type="ECO:0000256" key="15">
    <source>
        <dbReference type="ARBA" id="ARBA00046432"/>
    </source>
</evidence>
<dbReference type="CDD" id="cd04197">
    <property type="entry name" value="eIF-2B_epsilon_N"/>
    <property type="match status" value="1"/>
</dbReference>
<keyword evidence="10" id="KW-0648">Protein biosynthesis</keyword>
<dbReference type="Proteomes" id="UP000823674">
    <property type="component" value="Chromosome A05"/>
</dbReference>
<evidence type="ECO:0000259" key="18">
    <source>
        <dbReference type="PROSITE" id="PS51363"/>
    </source>
</evidence>
<reference evidence="19 20" key="1">
    <citation type="submission" date="2021-03" db="EMBL/GenBank/DDBJ databases">
        <authorList>
            <person name="King G.J."/>
            <person name="Bancroft I."/>
            <person name="Baten A."/>
            <person name="Bloomfield J."/>
            <person name="Borpatragohain P."/>
            <person name="He Z."/>
            <person name="Irish N."/>
            <person name="Irwin J."/>
            <person name="Liu K."/>
            <person name="Mauleon R.P."/>
            <person name="Moore J."/>
            <person name="Morris R."/>
            <person name="Ostergaard L."/>
            <person name="Wang B."/>
            <person name="Wells R."/>
        </authorList>
    </citation>
    <scope>NUCLEOTIDE SEQUENCE [LARGE SCALE GENOMIC DNA]</scope>
    <source>
        <strain evidence="19">R-o-18</strain>
        <tissue evidence="19">Leaf</tissue>
    </source>
</reference>
<feature type="domain" description="W2" evidence="18">
    <location>
        <begin position="548"/>
        <end position="722"/>
    </location>
</feature>
<dbReference type="SMART" id="SM00515">
    <property type="entry name" value="eIF5C"/>
    <property type="match status" value="1"/>
</dbReference>
<evidence type="ECO:0000256" key="1">
    <source>
        <dbReference type="ARBA" id="ARBA00004141"/>
    </source>
</evidence>
<dbReference type="InterPro" id="IPR056764">
    <property type="entry name" value="LbH_EIF2B3/5"/>
</dbReference>
<evidence type="ECO:0000256" key="2">
    <source>
        <dbReference type="ARBA" id="ARBA00004514"/>
    </source>
</evidence>
<keyword evidence="12 17" id="KW-0472">Membrane</keyword>
<evidence type="ECO:0000256" key="7">
    <source>
        <dbReference type="ARBA" id="ARBA00022502"/>
    </source>
</evidence>
<protein>
    <recommendedName>
        <fullName evidence="13">Translation initiation factor eIF2B subunit epsilon</fullName>
    </recommendedName>
    <alternativeName>
        <fullName evidence="14">eIF2B GDP-GTP exchange factor subunit epsilon</fullName>
    </alternativeName>
</protein>
<dbReference type="InterPro" id="IPR016024">
    <property type="entry name" value="ARM-type_fold"/>
</dbReference>
<evidence type="ECO:0000313" key="19">
    <source>
        <dbReference type="EMBL" id="KAG5396370.1"/>
    </source>
</evidence>
<keyword evidence="11 17" id="KW-1133">Transmembrane helix</keyword>
<feature type="transmembrane region" description="Helical" evidence="17">
    <location>
        <begin position="859"/>
        <end position="877"/>
    </location>
</feature>
<evidence type="ECO:0000256" key="13">
    <source>
        <dbReference type="ARBA" id="ARBA00044144"/>
    </source>
</evidence>
<dbReference type="InterPro" id="IPR044123">
    <property type="entry name" value="W2_eIF2B_epsilon"/>
</dbReference>
<dbReference type="CDD" id="cd05787">
    <property type="entry name" value="LbH_eIF2B_epsilon"/>
    <property type="match status" value="1"/>
</dbReference>
<dbReference type="PANTHER" id="PTHR45887">
    <property type="entry name" value="TRANSLATION INITIATION FACTOR EIF-2B SUBUNIT EPSILON"/>
    <property type="match status" value="1"/>
</dbReference>
<dbReference type="Gene3D" id="3.90.550.10">
    <property type="entry name" value="Spore Coat Polysaccharide Biosynthesis Protein SpsA, Chain A"/>
    <property type="match status" value="1"/>
</dbReference>
<dbReference type="Gene3D" id="1.25.40.180">
    <property type="match status" value="1"/>
</dbReference>
<keyword evidence="7" id="KW-0337">GPI-anchor biosynthesis</keyword>
<feature type="region of interest" description="Disordered" evidence="16">
    <location>
        <begin position="523"/>
        <end position="550"/>
    </location>
</feature>
<dbReference type="InterPro" id="IPR051956">
    <property type="entry name" value="eIF2B_epsilon"/>
</dbReference>
<keyword evidence="20" id="KW-1185">Reference proteome</keyword>
<gene>
    <name evidence="19" type="primary">A05p012350.1_BraROA</name>
    <name evidence="19" type="ORF">IGI04_018184</name>
</gene>
<keyword evidence="9 17" id="KW-0812">Transmembrane</keyword>
<accession>A0ABQ7MEM8</accession>
<dbReference type="SUPFAM" id="SSF51161">
    <property type="entry name" value="Trimeric LpxA-like enzymes"/>
    <property type="match status" value="1"/>
</dbReference>
<dbReference type="Pfam" id="PF02020">
    <property type="entry name" value="W2"/>
    <property type="match status" value="1"/>
</dbReference>
<comment type="subunit">
    <text evidence="15">Component of the translation initiation factor 2B (eIF2B) complex which is a heterodecamer of two sets of five different subunits: alpha, beta, gamma, delta and epsilon. Subunits alpha, beta and delta comprise a regulatory subcomplex and subunits epsilon and gamma comprise a catalytic subcomplex. Within the complex, the hexameric regulatory complex resides at the center, with the two heterodimeric catalytic subcomplexes bound on opposite sides.</text>
</comment>
<name>A0ABQ7MEM8_BRACM</name>
<feature type="transmembrane region" description="Helical" evidence="17">
    <location>
        <begin position="969"/>
        <end position="989"/>
    </location>
</feature>
<feature type="transmembrane region" description="Helical" evidence="17">
    <location>
        <begin position="768"/>
        <end position="786"/>
    </location>
</feature>
<evidence type="ECO:0000256" key="17">
    <source>
        <dbReference type="SAM" id="Phobius"/>
    </source>
</evidence>
<feature type="transmembrane region" description="Helical" evidence="17">
    <location>
        <begin position="827"/>
        <end position="847"/>
    </location>
</feature>
<proteinExistence type="inferred from homology"/>
<comment type="caution">
    <text evidence="19">The sequence shown here is derived from an EMBL/GenBank/DDBJ whole genome shotgun (WGS) entry which is preliminary data.</text>
</comment>
<dbReference type="Pfam" id="PF25084">
    <property type="entry name" value="LbH_EIF2B"/>
    <property type="match status" value="1"/>
</dbReference>
<keyword evidence="6" id="KW-0963">Cytoplasm</keyword>
<dbReference type="PANTHER" id="PTHR45887:SF1">
    <property type="entry name" value="TRANSLATION INITIATION FACTOR EIF-2B SUBUNIT EPSILON"/>
    <property type="match status" value="1"/>
</dbReference>
<evidence type="ECO:0000256" key="5">
    <source>
        <dbReference type="ARBA" id="ARBA00008321"/>
    </source>
</evidence>
<evidence type="ECO:0000256" key="14">
    <source>
        <dbReference type="ARBA" id="ARBA00044345"/>
    </source>
</evidence>
<dbReference type="PROSITE" id="PS51363">
    <property type="entry name" value="W2"/>
    <property type="match status" value="1"/>
</dbReference>
<organism evidence="19 20">
    <name type="scientific">Brassica rapa subsp. trilocularis</name>
    <dbReference type="NCBI Taxonomy" id="1813537"/>
    <lineage>
        <taxon>Eukaryota</taxon>
        <taxon>Viridiplantae</taxon>
        <taxon>Streptophyta</taxon>
        <taxon>Embryophyta</taxon>
        <taxon>Tracheophyta</taxon>
        <taxon>Spermatophyta</taxon>
        <taxon>Magnoliopsida</taxon>
        <taxon>eudicotyledons</taxon>
        <taxon>Gunneridae</taxon>
        <taxon>Pentapetalae</taxon>
        <taxon>rosids</taxon>
        <taxon>malvids</taxon>
        <taxon>Brassicales</taxon>
        <taxon>Brassicaceae</taxon>
        <taxon>Brassiceae</taxon>
        <taxon>Brassica</taxon>
    </lineage>
</organism>
<evidence type="ECO:0000313" key="20">
    <source>
        <dbReference type="Proteomes" id="UP000823674"/>
    </source>
</evidence>
<dbReference type="InterPro" id="IPR003307">
    <property type="entry name" value="W2_domain"/>
</dbReference>
<dbReference type="InterPro" id="IPR029044">
    <property type="entry name" value="Nucleotide-diphossugar_trans"/>
</dbReference>
<sequence length="1013" mass="113246">MGAQKKGGARVSDDSEEQSRQRLQAILLADSFTTKFRPVTLERPKVLLPLVNVPMIDYTLAWLESAGIEEVFVFCCAHSTQIIDYLETSEWRTHPNLVVRTIESHKSISAGDALRYIYEQQTETSQIQGDFVLVSGDTVSNMPLADLVQEHRERKKKDEKAIMTMVIKKSKPSLITHQSRLGTDQLFIAVDPLTKQLLHYEEDKVDHARGSVCLDKSLMESNPSVLLYNDMQDCYIDICSPEVLSLFEDNFDYQHLRRHFVKGVLVDDIMGYKIFTHEIGSSYAARVDNFRSYDTVSKDIIQRWTYPYVPDINFGGNRPVKLGREGIYRACDVVQSRSADVGASTVVGYGTKIGNGDRILNSVIGSGCSIGSNVVIEGSYIWNNVTIEDGCEIRNAIVCDGVRIRAGAVLEPGVVLSFKVVVGRDFVVPAYSKVSLLQQPMKEDSDEELEYADSSSGAADRLSGLSLEMESKGSELGPDGAGYIWEVCEGAHDEEWKHSVAPIPEDKLAEITQAMDDYDDMEDESVVPTSGELKSDADSINTDVNDPGDDYGYFEKEVEGTFLRAVEEGIKVELGVLEINSLRLSYNMESADCAGAIFYSMMKLAVDTPHSSGSELYKNAASIIAKWKGLLGFYVKQTDEQIEVIMKFEEMCQETAKELGPLFAQILHVLYEKDVVQEDAIMRWAEEKAGADEADKVYLQQCETIPQMDNNLAGDSPPPPPRPKWRKVAYGGMQIGYDDNYTDETFLEEMVMNANVVRRDLLKVMKDSVSISQYLCIVALVVLVWFHTLQSSLDETSLLLLDLSLLALGFLVLLLTEEKMLSLRLLLRYVINITFFTTGLYVLAPVYQTLTRSISSDSIWAVTVSLLLLHLFLHDYSGSTIRAPGAVKSPSLTSCISVNASVVASVFVASRLPSRGHVFAVMLFSLQVFLFAPLVAYCIKKFSFGLHLGFSFALMGLTMYSVYALHRLFFVLFLVLVVVVNVVCPYWLIRIQEYKFEINGPWDEAKLCFDITD</sequence>
<evidence type="ECO:0000256" key="6">
    <source>
        <dbReference type="ARBA" id="ARBA00022490"/>
    </source>
</evidence>
<comment type="similarity">
    <text evidence="5">Belongs to the PIGC family.</text>
</comment>
<dbReference type="Pfam" id="PF06432">
    <property type="entry name" value="GPI2"/>
    <property type="match status" value="1"/>
</dbReference>